<sequence length="115" mass="13409">MKVLNKYKRDKSVDCGVIRKSAKASDTSKPKKKKLQPNPCFRVLHVFIPKTQAFNFPKSRNRPKCLNMQHFIFEFGKTADVRHMAAFSKLTMSVFEENSKLYFSHDVCMYFHIGS</sequence>
<dbReference type="AlphaFoldDB" id="A0A5E4N527"/>
<evidence type="ECO:0000313" key="1">
    <source>
        <dbReference type="EMBL" id="VVC36658.1"/>
    </source>
</evidence>
<accession>A0A5E4N527</accession>
<proteinExistence type="predicted"/>
<name>A0A5E4N527_9HEMI</name>
<keyword evidence="2" id="KW-1185">Reference proteome</keyword>
<dbReference type="EMBL" id="CABPRJ010001435">
    <property type="protein sequence ID" value="VVC36658.1"/>
    <property type="molecule type" value="Genomic_DNA"/>
</dbReference>
<protein>
    <submittedName>
        <fullName evidence="1">Uncharacterized protein</fullName>
    </submittedName>
</protein>
<evidence type="ECO:0000313" key="2">
    <source>
        <dbReference type="Proteomes" id="UP000325440"/>
    </source>
</evidence>
<reference evidence="1 2" key="1">
    <citation type="submission" date="2019-08" db="EMBL/GenBank/DDBJ databases">
        <authorList>
            <person name="Alioto T."/>
            <person name="Alioto T."/>
            <person name="Gomez Garrido J."/>
        </authorList>
    </citation>
    <scope>NUCLEOTIDE SEQUENCE [LARGE SCALE GENOMIC DNA]</scope>
</reference>
<gene>
    <name evidence="1" type="ORF">CINCED_3A019721</name>
</gene>
<organism evidence="1 2">
    <name type="scientific">Cinara cedri</name>
    <dbReference type="NCBI Taxonomy" id="506608"/>
    <lineage>
        <taxon>Eukaryota</taxon>
        <taxon>Metazoa</taxon>
        <taxon>Ecdysozoa</taxon>
        <taxon>Arthropoda</taxon>
        <taxon>Hexapoda</taxon>
        <taxon>Insecta</taxon>
        <taxon>Pterygota</taxon>
        <taxon>Neoptera</taxon>
        <taxon>Paraneoptera</taxon>
        <taxon>Hemiptera</taxon>
        <taxon>Sternorrhyncha</taxon>
        <taxon>Aphidomorpha</taxon>
        <taxon>Aphidoidea</taxon>
        <taxon>Aphididae</taxon>
        <taxon>Lachninae</taxon>
        <taxon>Cinara</taxon>
    </lineage>
</organism>
<dbReference type="Proteomes" id="UP000325440">
    <property type="component" value="Unassembled WGS sequence"/>
</dbReference>